<protein>
    <recommendedName>
        <fullName evidence="3">D-xylose 1-dehydrogenase (NADP(+), D-xylono-1,5-lactone-forming)</fullName>
        <ecNumber evidence="3">1.1.1.179</ecNumber>
    </recommendedName>
    <alternativeName>
        <fullName evidence="4">D-xylose-NADP dehydrogenase</fullName>
    </alternativeName>
</protein>
<comment type="catalytic activity">
    <reaction evidence="5">
        <text>D-xylose + NADP(+) = D-xylono-1,5-lactone + NADPH + H(+)</text>
        <dbReference type="Rhea" id="RHEA:22000"/>
        <dbReference type="ChEBI" id="CHEBI:15378"/>
        <dbReference type="ChEBI" id="CHEBI:15867"/>
        <dbReference type="ChEBI" id="CHEBI:53455"/>
        <dbReference type="ChEBI" id="CHEBI:57783"/>
        <dbReference type="ChEBI" id="CHEBI:58349"/>
        <dbReference type="EC" id="1.1.1.179"/>
    </reaction>
</comment>
<dbReference type="Gene3D" id="3.30.360.10">
    <property type="entry name" value="Dihydrodipicolinate Reductase, domain 2"/>
    <property type="match status" value="1"/>
</dbReference>
<comment type="similarity">
    <text evidence="1">Belongs to the Gfo/Idh/MocA family.</text>
</comment>
<dbReference type="RefSeq" id="XP_025550207.1">
    <property type="nucleotide sequence ID" value="XM_025692825.1"/>
</dbReference>
<evidence type="ECO:0000256" key="1">
    <source>
        <dbReference type="ARBA" id="ARBA00010928"/>
    </source>
</evidence>
<dbReference type="AlphaFoldDB" id="A0A395HUF5"/>
<dbReference type="SUPFAM" id="SSF55347">
    <property type="entry name" value="Glyceraldehyde-3-phosphate dehydrogenase-like, C-terminal domain"/>
    <property type="match status" value="1"/>
</dbReference>
<evidence type="ECO:0000256" key="6">
    <source>
        <dbReference type="SAM" id="MobiDB-lite"/>
    </source>
</evidence>
<dbReference type="Pfam" id="PF01408">
    <property type="entry name" value="GFO_IDH_MocA"/>
    <property type="match status" value="1"/>
</dbReference>
<dbReference type="EC" id="1.1.1.179" evidence="3"/>
<dbReference type="STRING" id="1450537.A0A395HUF5"/>
<dbReference type="OrthoDB" id="6417021at2759"/>
<evidence type="ECO:0000313" key="9">
    <source>
        <dbReference type="Proteomes" id="UP000248961"/>
    </source>
</evidence>
<dbReference type="Proteomes" id="UP000248961">
    <property type="component" value="Unassembled WGS sequence"/>
</dbReference>
<accession>A0A395HUF5</accession>
<dbReference type="GeneID" id="37197114"/>
<dbReference type="PANTHER" id="PTHR22604">
    <property type="entry name" value="OXIDOREDUCTASES"/>
    <property type="match status" value="1"/>
</dbReference>
<reference evidence="8 9" key="1">
    <citation type="submission" date="2018-02" db="EMBL/GenBank/DDBJ databases">
        <title>The genomes of Aspergillus section Nigri reveals drivers in fungal speciation.</title>
        <authorList>
            <consortium name="DOE Joint Genome Institute"/>
            <person name="Vesth T.C."/>
            <person name="Nybo J."/>
            <person name="Theobald S."/>
            <person name="Brandl J."/>
            <person name="Frisvad J.C."/>
            <person name="Nielsen K.F."/>
            <person name="Lyhne E.K."/>
            <person name="Kogle M.E."/>
            <person name="Kuo A."/>
            <person name="Riley R."/>
            <person name="Clum A."/>
            <person name="Nolan M."/>
            <person name="Lipzen A."/>
            <person name="Salamov A."/>
            <person name="Henrissat B."/>
            <person name="Wiebenga A."/>
            <person name="De vries R.P."/>
            <person name="Grigoriev I.V."/>
            <person name="Mortensen U.H."/>
            <person name="Andersen M.R."/>
            <person name="Baker S.E."/>
        </authorList>
    </citation>
    <scope>NUCLEOTIDE SEQUENCE [LARGE SCALE GENOMIC DNA]</scope>
    <source>
        <strain evidence="8 9">CBS 101889</strain>
    </source>
</reference>
<proteinExistence type="inferred from homology"/>
<feature type="domain" description="Gfo/Idh/MocA-like oxidoreductase N-terminal" evidence="7">
    <location>
        <begin position="26"/>
        <end position="133"/>
    </location>
</feature>
<evidence type="ECO:0000256" key="2">
    <source>
        <dbReference type="ARBA" id="ARBA00023002"/>
    </source>
</evidence>
<dbReference type="VEuPathDB" id="FungiDB:BO97DRAFT_371522"/>
<dbReference type="PANTHER" id="PTHR22604:SF105">
    <property type="entry name" value="TRANS-1,2-DIHYDROBENZENE-1,2-DIOL DEHYDROGENASE"/>
    <property type="match status" value="1"/>
</dbReference>
<feature type="region of interest" description="Disordered" evidence="6">
    <location>
        <begin position="238"/>
        <end position="261"/>
    </location>
</feature>
<dbReference type="GO" id="GO:0047837">
    <property type="term" value="F:D-xylose 1-dehydrogenase (NADP+) activity"/>
    <property type="evidence" value="ECO:0007669"/>
    <property type="project" value="UniProtKB-EC"/>
</dbReference>
<keyword evidence="2" id="KW-0560">Oxidoreductase</keyword>
<feature type="compositionally biased region" description="Low complexity" evidence="6">
    <location>
        <begin position="238"/>
        <end position="250"/>
    </location>
</feature>
<dbReference type="InterPro" id="IPR050984">
    <property type="entry name" value="Gfo/Idh/MocA_domain"/>
</dbReference>
<evidence type="ECO:0000256" key="3">
    <source>
        <dbReference type="ARBA" id="ARBA00038984"/>
    </source>
</evidence>
<dbReference type="InterPro" id="IPR000683">
    <property type="entry name" value="Gfo/Idh/MocA-like_OxRdtase_N"/>
</dbReference>
<evidence type="ECO:0000256" key="4">
    <source>
        <dbReference type="ARBA" id="ARBA00042988"/>
    </source>
</evidence>
<organism evidence="8 9">
    <name type="scientific">Aspergillus homomorphus (strain CBS 101889)</name>
    <dbReference type="NCBI Taxonomy" id="1450537"/>
    <lineage>
        <taxon>Eukaryota</taxon>
        <taxon>Fungi</taxon>
        <taxon>Dikarya</taxon>
        <taxon>Ascomycota</taxon>
        <taxon>Pezizomycotina</taxon>
        <taxon>Eurotiomycetes</taxon>
        <taxon>Eurotiomycetidae</taxon>
        <taxon>Eurotiales</taxon>
        <taxon>Aspergillaceae</taxon>
        <taxon>Aspergillus</taxon>
        <taxon>Aspergillus subgen. Circumdati</taxon>
    </lineage>
</organism>
<keyword evidence="9" id="KW-1185">Reference proteome</keyword>
<dbReference type="SUPFAM" id="SSF51735">
    <property type="entry name" value="NAD(P)-binding Rossmann-fold domains"/>
    <property type="match status" value="1"/>
</dbReference>
<dbReference type="Gene3D" id="3.40.50.720">
    <property type="entry name" value="NAD(P)-binding Rossmann-like Domain"/>
    <property type="match status" value="1"/>
</dbReference>
<evidence type="ECO:0000256" key="5">
    <source>
        <dbReference type="ARBA" id="ARBA00049233"/>
    </source>
</evidence>
<gene>
    <name evidence="8" type="ORF">BO97DRAFT_371522</name>
</gene>
<dbReference type="EMBL" id="KZ824291">
    <property type="protein sequence ID" value="RAL11053.1"/>
    <property type="molecule type" value="Genomic_DNA"/>
</dbReference>
<dbReference type="InterPro" id="IPR036291">
    <property type="entry name" value="NAD(P)-bd_dom_sf"/>
</dbReference>
<name>A0A395HUF5_ASPHC</name>
<dbReference type="GO" id="GO:0000166">
    <property type="term" value="F:nucleotide binding"/>
    <property type="evidence" value="ECO:0007669"/>
    <property type="project" value="InterPro"/>
</dbReference>
<evidence type="ECO:0000259" key="7">
    <source>
        <dbReference type="Pfam" id="PF01408"/>
    </source>
</evidence>
<sequence>MALLGFLQRIYYILNPPTPAKKDDAIRIGLLGASNIAPYSVIAPAESHPEVIVAAVAARDSARARQYAKKHNIPIVHRSYQDLLNDPSIDAVYIALPNSHHYEWALRSLEVGKHVLLEKPSCSNAAEARALFTHPLATGPNAPVLLEAFHHQFHPAWQTFLTLTRETPWGAGTVVDTSSQFHLPKGYIRPHDIRFKYGLSGGCLMDVATYPLSCVRQVLGRESALLVTDVQYTPFPSSTRTTTATTTKSPACEAEEQDEEPQIDTAISATYQTTSAPNHAPKRAHIAGDLAHTGSWNAIRALPKWVRSLSLPGLAWPETEAILAEILVASQGGTETQHFVQRTVTIWNMILPTVYHRIDVQDRHTLYRNGALSKAWTEVQYLKAYNWPDARAETYRDWWTTWRCQLEEFVNRIRKRKGSGVWIDAAESIRQMEAVDQTYRRAGLKVRPTRAFEG</sequence>
<evidence type="ECO:0000313" key="8">
    <source>
        <dbReference type="EMBL" id="RAL11053.1"/>
    </source>
</evidence>